<feature type="region of interest" description="Disordered" evidence="1">
    <location>
        <begin position="64"/>
        <end position="148"/>
    </location>
</feature>
<comment type="caution">
    <text evidence="2">The sequence shown here is derived from an EMBL/GenBank/DDBJ whole genome shotgun (WGS) entry which is preliminary data.</text>
</comment>
<dbReference type="EMBL" id="BMQK01000003">
    <property type="protein sequence ID" value="GGQ50501.1"/>
    <property type="molecule type" value="Genomic_DNA"/>
</dbReference>
<evidence type="ECO:0000313" key="3">
    <source>
        <dbReference type="Proteomes" id="UP000620156"/>
    </source>
</evidence>
<reference evidence="2" key="1">
    <citation type="journal article" date="2014" name="Int. J. Syst. Evol. Microbiol.">
        <title>Complete genome sequence of Corynebacterium casei LMG S-19264T (=DSM 44701T), isolated from a smear-ripened cheese.</title>
        <authorList>
            <consortium name="US DOE Joint Genome Institute (JGI-PGF)"/>
            <person name="Walter F."/>
            <person name="Albersmeier A."/>
            <person name="Kalinowski J."/>
            <person name="Ruckert C."/>
        </authorList>
    </citation>
    <scope>NUCLEOTIDE SEQUENCE</scope>
    <source>
        <strain evidence="2">JCM 3131</strain>
    </source>
</reference>
<gene>
    <name evidence="2" type="ORF">GCM10010145_19390</name>
</gene>
<reference evidence="2" key="2">
    <citation type="submission" date="2020-09" db="EMBL/GenBank/DDBJ databases">
        <authorList>
            <person name="Sun Q."/>
            <person name="Ohkuma M."/>
        </authorList>
    </citation>
    <scope>NUCLEOTIDE SEQUENCE</scope>
    <source>
        <strain evidence="2">JCM 3131</strain>
    </source>
</reference>
<proteinExistence type="predicted"/>
<feature type="compositionally biased region" description="Low complexity" evidence="1">
    <location>
        <begin position="64"/>
        <end position="75"/>
    </location>
</feature>
<protein>
    <submittedName>
        <fullName evidence="2">Uncharacterized protein</fullName>
    </submittedName>
</protein>
<accession>A0A918EPQ9</accession>
<keyword evidence="3" id="KW-1185">Reference proteome</keyword>
<evidence type="ECO:0000256" key="1">
    <source>
        <dbReference type="SAM" id="MobiDB-lite"/>
    </source>
</evidence>
<dbReference type="RefSeq" id="WP_189216285.1">
    <property type="nucleotide sequence ID" value="NZ_BMQK01000003.1"/>
</dbReference>
<dbReference type="AlphaFoldDB" id="A0A918EPQ9"/>
<sequence>MSGPRIRRTAPTRARTPWGRVLLVLLMVSATFALFCVDAPTERATGGAAPAAAVSAASTVDATGSEMRAAAGPAHHAGRQPCEEDPGGHHCHGPAHHGVAAQAPLVGADRSTAPGQPVNGPVGRSVGPSREPGAARPPDLHQLQLLRV</sequence>
<organism evidence="2 3">
    <name type="scientific">Streptomyces ruber</name>
    <dbReference type="NCBI Taxonomy" id="83378"/>
    <lineage>
        <taxon>Bacteria</taxon>
        <taxon>Bacillati</taxon>
        <taxon>Actinomycetota</taxon>
        <taxon>Actinomycetes</taxon>
        <taxon>Kitasatosporales</taxon>
        <taxon>Streptomycetaceae</taxon>
        <taxon>Streptomyces</taxon>
    </lineage>
</organism>
<name>A0A918EPQ9_9ACTN</name>
<dbReference type="Proteomes" id="UP000620156">
    <property type="component" value="Unassembled WGS sequence"/>
</dbReference>
<evidence type="ECO:0000313" key="2">
    <source>
        <dbReference type="EMBL" id="GGQ50501.1"/>
    </source>
</evidence>